<accession>A0A016SVM2</accession>
<keyword evidence="3" id="KW-1185">Reference proteome</keyword>
<name>A0A016SVM2_9BILA</name>
<reference evidence="3" key="1">
    <citation type="journal article" date="2015" name="Nat. Genet.">
        <title>The genome and transcriptome of the zoonotic hookworm Ancylostoma ceylanicum identify infection-specific gene families.</title>
        <authorList>
            <person name="Schwarz E.M."/>
            <person name="Hu Y."/>
            <person name="Antoshechkin I."/>
            <person name="Miller M.M."/>
            <person name="Sternberg P.W."/>
            <person name="Aroian R.V."/>
        </authorList>
    </citation>
    <scope>NUCLEOTIDE SEQUENCE</scope>
    <source>
        <strain evidence="3">HY135</strain>
    </source>
</reference>
<dbReference type="PANTHER" id="PTHR33939">
    <property type="entry name" value="PROTEIN CBG22215"/>
    <property type="match status" value="1"/>
</dbReference>
<organism evidence="2 3">
    <name type="scientific">Ancylostoma ceylanicum</name>
    <dbReference type="NCBI Taxonomy" id="53326"/>
    <lineage>
        <taxon>Eukaryota</taxon>
        <taxon>Metazoa</taxon>
        <taxon>Ecdysozoa</taxon>
        <taxon>Nematoda</taxon>
        <taxon>Chromadorea</taxon>
        <taxon>Rhabditida</taxon>
        <taxon>Rhabditina</taxon>
        <taxon>Rhabditomorpha</taxon>
        <taxon>Strongyloidea</taxon>
        <taxon>Ancylostomatidae</taxon>
        <taxon>Ancylostomatinae</taxon>
        <taxon>Ancylostoma</taxon>
    </lineage>
</organism>
<dbReference type="InterPro" id="IPR036397">
    <property type="entry name" value="RNaseH_sf"/>
</dbReference>
<dbReference type="AlphaFoldDB" id="A0A016SVM2"/>
<dbReference type="GO" id="GO:0003676">
    <property type="term" value="F:nucleic acid binding"/>
    <property type="evidence" value="ECO:0007669"/>
    <property type="project" value="InterPro"/>
</dbReference>
<evidence type="ECO:0008006" key="4">
    <source>
        <dbReference type="Google" id="ProtNLM"/>
    </source>
</evidence>
<proteinExistence type="predicted"/>
<dbReference type="OrthoDB" id="5856567at2759"/>
<dbReference type="Gene3D" id="3.30.420.10">
    <property type="entry name" value="Ribonuclease H-like superfamily/Ribonuclease H"/>
    <property type="match status" value="1"/>
</dbReference>
<protein>
    <recommendedName>
        <fullName evidence="4">Tc1-like transposase DDE domain-containing protein</fullName>
    </recommendedName>
</protein>
<comment type="caution">
    <text evidence="2">The sequence shown here is derived from an EMBL/GenBank/DDBJ whole genome shotgun (WGS) entry which is preliminary data.</text>
</comment>
<sequence>MPLRYDLGERVRGLTFDALRVNPSGSQATMPSADPESAVGCPLDDKAKVIVRRVRAFFEGLRKQLGRECHSTVFDAPAQLTALACGISTRSCTKVIISGHSSVHEDYHRDMDHSMFEEWLRDSIPRMQHVAGGRPLAIVMDNAPYHTRQLEKVKARTLAWMEGVPPTLCRSWVQHVVGEEEAARLKIAVDLNNNNSTTESRERYSSSDESASEDEELSLVSDGGSDISDLSI</sequence>
<evidence type="ECO:0000313" key="2">
    <source>
        <dbReference type="EMBL" id="EYB94394.1"/>
    </source>
</evidence>
<gene>
    <name evidence="2" type="primary">Acey_s0172.g366</name>
    <name evidence="2" type="ORF">Y032_0172g366</name>
</gene>
<dbReference type="PANTHER" id="PTHR33939:SF1">
    <property type="entry name" value="DUF4371 DOMAIN-CONTAINING PROTEIN"/>
    <property type="match status" value="1"/>
</dbReference>
<feature type="region of interest" description="Disordered" evidence="1">
    <location>
        <begin position="194"/>
        <end position="232"/>
    </location>
</feature>
<evidence type="ECO:0000256" key="1">
    <source>
        <dbReference type="SAM" id="MobiDB-lite"/>
    </source>
</evidence>
<evidence type="ECO:0000313" key="3">
    <source>
        <dbReference type="Proteomes" id="UP000024635"/>
    </source>
</evidence>
<feature type="compositionally biased region" description="Low complexity" evidence="1">
    <location>
        <begin position="218"/>
        <end position="232"/>
    </location>
</feature>
<dbReference type="Proteomes" id="UP000024635">
    <property type="component" value="Unassembled WGS sequence"/>
</dbReference>
<dbReference type="EMBL" id="JARK01001508">
    <property type="protein sequence ID" value="EYB94394.1"/>
    <property type="molecule type" value="Genomic_DNA"/>
</dbReference>